<keyword evidence="9 11" id="KW-0233">DNA recombination</keyword>
<feature type="domain" description="Core-binding (CB)" evidence="13">
    <location>
        <begin position="11"/>
        <end position="96"/>
    </location>
</feature>
<dbReference type="STRING" id="83765.SAMN05660284_01676"/>
<reference evidence="15" key="1">
    <citation type="submission" date="2016-10" db="EMBL/GenBank/DDBJ databases">
        <authorList>
            <person name="Varghese N."/>
            <person name="Submissions S."/>
        </authorList>
    </citation>
    <scope>NUCLEOTIDE SEQUENCE [LARGE SCALE GENOMIC DNA]</scope>
    <source>
        <strain evidence="15">DSM 6150</strain>
    </source>
</reference>
<keyword evidence="6 11" id="KW-0159">Chromosome partition</keyword>
<dbReference type="InterPro" id="IPR004107">
    <property type="entry name" value="Integrase_SAM-like_N"/>
</dbReference>
<keyword evidence="7 11" id="KW-0229">DNA integration</keyword>
<evidence type="ECO:0000256" key="6">
    <source>
        <dbReference type="ARBA" id="ARBA00022829"/>
    </source>
</evidence>
<evidence type="ECO:0000256" key="10">
    <source>
        <dbReference type="ARBA" id="ARBA00023306"/>
    </source>
</evidence>
<feature type="active site" evidence="11">
    <location>
        <position position="257"/>
    </location>
</feature>
<dbReference type="Pfam" id="PF02899">
    <property type="entry name" value="Phage_int_SAM_1"/>
    <property type="match status" value="1"/>
</dbReference>
<organism evidence="14 15">
    <name type="scientific">Formivibrio citricus</name>
    <dbReference type="NCBI Taxonomy" id="83765"/>
    <lineage>
        <taxon>Bacteria</taxon>
        <taxon>Pseudomonadati</taxon>
        <taxon>Pseudomonadota</taxon>
        <taxon>Betaproteobacteria</taxon>
        <taxon>Neisseriales</taxon>
        <taxon>Chitinibacteraceae</taxon>
        <taxon>Formivibrio</taxon>
    </lineage>
</organism>
<dbReference type="GO" id="GO:0003677">
    <property type="term" value="F:DNA binding"/>
    <property type="evidence" value="ECO:0007669"/>
    <property type="project" value="UniProtKB-UniRule"/>
</dbReference>
<sequence length="308" mass="34250">MSAAAEYPVPETERALIDEFLDAAWLGEGLSANTMAGYRRDLAIWAGWLQSERARGVMQADRECVQAYLAFEAGRAKAATLARRMASLRKFYRHWLHNGRLQVDPTLDLHSPQRIRPLPKAIAETRIEALLGAPDAKTPAGLRDRAMLELMYATGLRVSELVSLSLGQIHLREKFVQVLAGKGGKQRLVPMGETAADWLARYLKESRPLLIAGRQLPQAFVNQRGEVLTRQGFWFIIKQYAAAAGIAAHQLTPHALRHSFATHLLNHGADLRVVQMLLGHADITTTQIYTQVAAARLKSLHAEHHPRG</sequence>
<keyword evidence="15" id="KW-1185">Reference proteome</keyword>
<dbReference type="PROSITE" id="PS51900">
    <property type="entry name" value="CB"/>
    <property type="match status" value="1"/>
</dbReference>
<feature type="active site" evidence="11">
    <location>
        <position position="157"/>
    </location>
</feature>
<name>A0A1I4ZQ96_9NEIS</name>
<accession>A0A1I4ZQ96</accession>
<dbReference type="GO" id="GO:0051301">
    <property type="term" value="P:cell division"/>
    <property type="evidence" value="ECO:0007669"/>
    <property type="project" value="UniProtKB-KW"/>
</dbReference>
<feature type="domain" description="Tyr recombinase" evidence="12">
    <location>
        <begin position="117"/>
        <end position="302"/>
    </location>
</feature>
<dbReference type="InterPro" id="IPR044068">
    <property type="entry name" value="CB"/>
</dbReference>
<dbReference type="InterPro" id="IPR011010">
    <property type="entry name" value="DNA_brk_join_enz"/>
</dbReference>
<dbReference type="PANTHER" id="PTHR30349">
    <property type="entry name" value="PHAGE INTEGRASE-RELATED"/>
    <property type="match status" value="1"/>
</dbReference>
<evidence type="ECO:0000259" key="12">
    <source>
        <dbReference type="PROSITE" id="PS51898"/>
    </source>
</evidence>
<dbReference type="InterPro" id="IPR002104">
    <property type="entry name" value="Integrase_catalytic"/>
</dbReference>
<feature type="active site" evidence="11">
    <location>
        <position position="182"/>
    </location>
</feature>
<dbReference type="Proteomes" id="UP000242869">
    <property type="component" value="Unassembled WGS sequence"/>
</dbReference>
<feature type="active site" evidence="11">
    <location>
        <position position="280"/>
    </location>
</feature>
<dbReference type="Gene3D" id="1.10.150.130">
    <property type="match status" value="1"/>
</dbReference>
<evidence type="ECO:0000256" key="11">
    <source>
        <dbReference type="HAMAP-Rule" id="MF_01807"/>
    </source>
</evidence>
<dbReference type="CDD" id="cd00798">
    <property type="entry name" value="INT_XerDC_C"/>
    <property type="match status" value="1"/>
</dbReference>
<evidence type="ECO:0000256" key="7">
    <source>
        <dbReference type="ARBA" id="ARBA00022908"/>
    </source>
</evidence>
<dbReference type="Pfam" id="PF00589">
    <property type="entry name" value="Phage_integrase"/>
    <property type="match status" value="1"/>
</dbReference>
<evidence type="ECO:0000313" key="14">
    <source>
        <dbReference type="EMBL" id="SFN52441.1"/>
    </source>
</evidence>
<dbReference type="InterPro" id="IPR010998">
    <property type="entry name" value="Integrase_recombinase_N"/>
</dbReference>
<gene>
    <name evidence="11" type="primary">xerD</name>
    <name evidence="14" type="ORF">SAMN05660284_01676</name>
</gene>
<dbReference type="NCBIfam" id="TIGR02225">
    <property type="entry name" value="recomb_XerD"/>
    <property type="match status" value="1"/>
</dbReference>
<dbReference type="GO" id="GO:0007059">
    <property type="term" value="P:chromosome segregation"/>
    <property type="evidence" value="ECO:0007669"/>
    <property type="project" value="UniProtKB-UniRule"/>
</dbReference>
<dbReference type="InterPro" id="IPR050090">
    <property type="entry name" value="Tyrosine_recombinase_XerCD"/>
</dbReference>
<dbReference type="InterPro" id="IPR011932">
    <property type="entry name" value="Recomb_XerD"/>
</dbReference>
<evidence type="ECO:0000256" key="2">
    <source>
        <dbReference type="ARBA" id="ARBA00010450"/>
    </source>
</evidence>
<dbReference type="SUPFAM" id="SSF47823">
    <property type="entry name" value="lambda integrase-like, N-terminal domain"/>
    <property type="match status" value="1"/>
</dbReference>
<dbReference type="AlphaFoldDB" id="A0A1I4ZQ96"/>
<proteinExistence type="inferred from homology"/>
<dbReference type="Gene3D" id="1.10.443.10">
    <property type="entry name" value="Intergrase catalytic core"/>
    <property type="match status" value="1"/>
</dbReference>
<keyword evidence="8 11" id="KW-0238">DNA-binding</keyword>
<feature type="active site" description="O-(3'-phospho-DNA)-tyrosine intermediate" evidence="11">
    <location>
        <position position="289"/>
    </location>
</feature>
<comment type="subunit">
    <text evidence="11">Forms a cyclic heterotetrameric complex composed of two molecules of XerC and two molecules of XerD.</text>
</comment>
<dbReference type="GO" id="GO:0006313">
    <property type="term" value="P:DNA transposition"/>
    <property type="evidence" value="ECO:0007669"/>
    <property type="project" value="UniProtKB-UniRule"/>
</dbReference>
<dbReference type="GO" id="GO:0009037">
    <property type="term" value="F:tyrosine-based site-specific recombinase activity"/>
    <property type="evidence" value="ECO:0007669"/>
    <property type="project" value="UniProtKB-UniRule"/>
</dbReference>
<keyword evidence="10 11" id="KW-0131">Cell cycle</keyword>
<dbReference type="HAMAP" id="MF_01808">
    <property type="entry name" value="Recomb_XerC_XerD"/>
    <property type="match status" value="1"/>
</dbReference>
<dbReference type="HAMAP" id="MF_01807">
    <property type="entry name" value="Recomb_XerD"/>
    <property type="match status" value="1"/>
</dbReference>
<dbReference type="InterPro" id="IPR023009">
    <property type="entry name" value="Tyrosine_recombinase_XerC/XerD"/>
</dbReference>
<comment type="similarity">
    <text evidence="2 11">Belongs to the 'phage' integrase family. XerD subfamily.</text>
</comment>
<dbReference type="PANTHER" id="PTHR30349:SF90">
    <property type="entry name" value="TYROSINE RECOMBINASE XERD"/>
    <property type="match status" value="1"/>
</dbReference>
<evidence type="ECO:0000256" key="4">
    <source>
        <dbReference type="ARBA" id="ARBA00022490"/>
    </source>
</evidence>
<keyword evidence="5 11" id="KW-0132">Cell division</keyword>
<dbReference type="SUPFAM" id="SSF56349">
    <property type="entry name" value="DNA breaking-rejoining enzymes"/>
    <property type="match status" value="1"/>
</dbReference>
<dbReference type="InterPro" id="IPR013762">
    <property type="entry name" value="Integrase-like_cat_sf"/>
</dbReference>
<comment type="subcellular location">
    <subcellularLocation>
        <location evidence="1 11">Cytoplasm</location>
    </subcellularLocation>
</comment>
<protein>
    <recommendedName>
        <fullName evidence="3 11">Tyrosine recombinase XerD</fullName>
    </recommendedName>
</protein>
<dbReference type="GO" id="GO:0005737">
    <property type="term" value="C:cytoplasm"/>
    <property type="evidence" value="ECO:0007669"/>
    <property type="project" value="UniProtKB-SubCell"/>
</dbReference>
<evidence type="ECO:0000256" key="1">
    <source>
        <dbReference type="ARBA" id="ARBA00004496"/>
    </source>
</evidence>
<comment type="function">
    <text evidence="11">Site-specific tyrosine recombinase, which acts by catalyzing the cutting and rejoining of the recombining DNA molecules. The XerC-XerD complex is essential to convert dimers of the bacterial chromosome into monomers to permit their segregation at cell division. It also contributes to the segregational stability of plasmids.</text>
</comment>
<dbReference type="PROSITE" id="PS51898">
    <property type="entry name" value="TYR_RECOMBINASE"/>
    <property type="match status" value="1"/>
</dbReference>
<keyword evidence="4 11" id="KW-0963">Cytoplasm</keyword>
<dbReference type="RefSeq" id="WP_091194410.1">
    <property type="nucleotide sequence ID" value="NZ_FOVE01000011.1"/>
</dbReference>
<evidence type="ECO:0000313" key="15">
    <source>
        <dbReference type="Proteomes" id="UP000242869"/>
    </source>
</evidence>
<evidence type="ECO:0000259" key="13">
    <source>
        <dbReference type="PROSITE" id="PS51900"/>
    </source>
</evidence>
<feature type="active site" evidence="11">
    <location>
        <position position="254"/>
    </location>
</feature>
<evidence type="ECO:0000256" key="9">
    <source>
        <dbReference type="ARBA" id="ARBA00023172"/>
    </source>
</evidence>
<dbReference type="EMBL" id="FOVE01000011">
    <property type="protein sequence ID" value="SFN52441.1"/>
    <property type="molecule type" value="Genomic_DNA"/>
</dbReference>
<evidence type="ECO:0000256" key="3">
    <source>
        <dbReference type="ARBA" id="ARBA00015810"/>
    </source>
</evidence>
<evidence type="ECO:0000256" key="5">
    <source>
        <dbReference type="ARBA" id="ARBA00022618"/>
    </source>
</evidence>
<dbReference type="NCBIfam" id="NF001399">
    <property type="entry name" value="PRK00283.1"/>
    <property type="match status" value="1"/>
</dbReference>
<evidence type="ECO:0000256" key="8">
    <source>
        <dbReference type="ARBA" id="ARBA00023125"/>
    </source>
</evidence>
<dbReference type="OrthoDB" id="9801717at2"/>